<evidence type="ECO:0000313" key="3">
    <source>
        <dbReference type="Proteomes" id="UP000004810"/>
    </source>
</evidence>
<feature type="transmembrane region" description="Helical" evidence="1">
    <location>
        <begin position="42"/>
        <end position="68"/>
    </location>
</feature>
<sequence length="76" mass="8442">ALYTAMQLVSHITTIADLIIIPLLVYLSIAKVKDGLFKYFTLNLMAICSMMTTADLVADIINIINLFVDVGENKKH</sequence>
<keyword evidence="1" id="KW-0472">Membrane</keyword>
<name>J9E9G3_WUCBA</name>
<gene>
    <name evidence="2" type="ORF">WUBG_15502</name>
</gene>
<keyword evidence="1" id="KW-0812">Transmembrane</keyword>
<keyword evidence="1" id="KW-1133">Transmembrane helix</keyword>
<dbReference type="Proteomes" id="UP000004810">
    <property type="component" value="Unassembled WGS sequence"/>
</dbReference>
<protein>
    <submittedName>
        <fullName evidence="2">Uncharacterized protein</fullName>
    </submittedName>
</protein>
<feature type="non-terminal residue" evidence="2">
    <location>
        <position position="1"/>
    </location>
</feature>
<dbReference type="EMBL" id="ADBV01013773">
    <property type="protein sequence ID" value="EJW73597.1"/>
    <property type="molecule type" value="Genomic_DNA"/>
</dbReference>
<evidence type="ECO:0000256" key="1">
    <source>
        <dbReference type="SAM" id="Phobius"/>
    </source>
</evidence>
<proteinExistence type="predicted"/>
<feature type="transmembrane region" description="Helical" evidence="1">
    <location>
        <begin position="12"/>
        <end position="30"/>
    </location>
</feature>
<reference evidence="3" key="1">
    <citation type="submission" date="2012-08" db="EMBL/GenBank/DDBJ databases">
        <title>The Genome Sequence of Wuchereria bancrofti.</title>
        <authorList>
            <person name="Nutman T.B."/>
            <person name="Fink D.L."/>
            <person name="Russ C."/>
            <person name="Young S."/>
            <person name="Zeng Q."/>
            <person name="Koehrsen M."/>
            <person name="Alvarado L."/>
            <person name="Berlin A."/>
            <person name="Chapman S.B."/>
            <person name="Chen Z."/>
            <person name="Freedman E."/>
            <person name="Gellesch M."/>
            <person name="Goldberg J."/>
            <person name="Griggs A."/>
            <person name="Gujja S."/>
            <person name="Heilman E.R."/>
            <person name="Heiman D."/>
            <person name="Hepburn T."/>
            <person name="Howarth C."/>
            <person name="Jen D."/>
            <person name="Larson L."/>
            <person name="Lewis B."/>
            <person name="Mehta T."/>
            <person name="Park D."/>
            <person name="Pearson M."/>
            <person name="Roberts A."/>
            <person name="Saif S."/>
            <person name="Shea T."/>
            <person name="Shenoy N."/>
            <person name="Sisk P."/>
            <person name="Stolte C."/>
            <person name="Sykes S."/>
            <person name="Walk T."/>
            <person name="White J."/>
            <person name="Yandava C."/>
            <person name="Haas B."/>
            <person name="Henn M.R."/>
            <person name="Nusbaum C."/>
            <person name="Birren B."/>
        </authorList>
    </citation>
    <scope>NUCLEOTIDE SEQUENCE [LARGE SCALE GENOMIC DNA]</scope>
    <source>
        <strain evidence="3">NA</strain>
    </source>
</reference>
<organism evidence="2 3">
    <name type="scientific">Wuchereria bancrofti</name>
    <dbReference type="NCBI Taxonomy" id="6293"/>
    <lineage>
        <taxon>Eukaryota</taxon>
        <taxon>Metazoa</taxon>
        <taxon>Ecdysozoa</taxon>
        <taxon>Nematoda</taxon>
        <taxon>Chromadorea</taxon>
        <taxon>Rhabditida</taxon>
        <taxon>Spirurina</taxon>
        <taxon>Spiruromorpha</taxon>
        <taxon>Filarioidea</taxon>
        <taxon>Onchocercidae</taxon>
        <taxon>Wuchereria</taxon>
    </lineage>
</organism>
<dbReference type="AlphaFoldDB" id="J9E9G3"/>
<comment type="caution">
    <text evidence="2">The sequence shown here is derived from an EMBL/GenBank/DDBJ whole genome shotgun (WGS) entry which is preliminary data.</text>
</comment>
<evidence type="ECO:0000313" key="2">
    <source>
        <dbReference type="EMBL" id="EJW73597.1"/>
    </source>
</evidence>
<feature type="non-terminal residue" evidence="2">
    <location>
        <position position="76"/>
    </location>
</feature>
<accession>J9E9G3</accession>